<protein>
    <recommendedName>
        <fullName evidence="3">Protein hydE</fullName>
    </recommendedName>
</protein>
<gene>
    <name evidence="1" type="ORF">CQA58_01155</name>
</gene>
<dbReference type="RefSeq" id="WP_115568872.1">
    <property type="nucleotide sequence ID" value="NZ_NXLV01000001.1"/>
</dbReference>
<sequence>MIFELSFENRGFSSRLNFFLQNILGKYEGLQYSIFEKEAGDLRLWIECDELERLEQITQELSEKIPQSLYLDEISSNSLPSQALPSSMPLTPIAPTSHFCPQCLNTQEGKCEVCLQEFPTLSPQASEEIIEGLLQSQNIALKTPSGVHILSLKPSERVYCVDIEKILEICTISKKELNALASYEKPIVRVKPYGEAQNNEFLSLSLAQDKILVALFEKLKERGVSFVYGAKSADREYDLAEVIEEGSEIVVYENEHFALLKTPYINQSLLEKFNAMQSLDKSFLSTIIAENHLEEQNILHFYFSLKGGDKICLYNTQTQWFNEVMSFELPKDLFSLIEGIKTLDENSQRLIENYTLKFPTLLAKNIDFSSFPQGIYGIWEIVRVVLGLQNNPLQIAQNNLDKRGVAIDYVFEKDSVILQKFNLARCIRSGMSFKMAGVEDELISLGYIESFTHLPSKLYIALRNLVEIGGIALSGDMLSYRMIGDFLYFNNRQTSIYRNKNFPLLFER</sequence>
<evidence type="ECO:0008006" key="3">
    <source>
        <dbReference type="Google" id="ProtNLM"/>
    </source>
</evidence>
<dbReference type="Proteomes" id="UP000257045">
    <property type="component" value="Unassembled WGS sequence"/>
</dbReference>
<keyword evidence="2" id="KW-1185">Reference proteome</keyword>
<dbReference type="OrthoDB" id="5318537at2"/>
<organism evidence="1 2">
    <name type="scientific">Helicobacter brantae</name>
    <dbReference type="NCBI Taxonomy" id="375927"/>
    <lineage>
        <taxon>Bacteria</taxon>
        <taxon>Pseudomonadati</taxon>
        <taxon>Campylobacterota</taxon>
        <taxon>Epsilonproteobacteria</taxon>
        <taxon>Campylobacterales</taxon>
        <taxon>Helicobacteraceae</taxon>
        <taxon>Helicobacter</taxon>
    </lineage>
</organism>
<proteinExistence type="predicted"/>
<name>A0A3D8J3Z8_9HELI</name>
<accession>A0A3D8J3Z8</accession>
<evidence type="ECO:0000313" key="2">
    <source>
        <dbReference type="Proteomes" id="UP000257045"/>
    </source>
</evidence>
<reference evidence="1 2" key="1">
    <citation type="submission" date="2018-04" db="EMBL/GenBank/DDBJ databases">
        <title>Novel Campyloabacter and Helicobacter Species and Strains.</title>
        <authorList>
            <person name="Mannion A.J."/>
            <person name="Shen Z."/>
            <person name="Fox J.G."/>
        </authorList>
    </citation>
    <scope>NUCLEOTIDE SEQUENCE [LARGE SCALE GENOMIC DNA]</scope>
    <source>
        <strain evidence="1 2">MIT 04-9366</strain>
    </source>
</reference>
<evidence type="ECO:0000313" key="1">
    <source>
        <dbReference type="EMBL" id="RDU72242.1"/>
    </source>
</evidence>
<dbReference type="EMBL" id="NXLV01000001">
    <property type="protein sequence ID" value="RDU72242.1"/>
    <property type="molecule type" value="Genomic_DNA"/>
</dbReference>
<dbReference type="AlphaFoldDB" id="A0A3D8J3Z8"/>
<comment type="caution">
    <text evidence="1">The sequence shown here is derived from an EMBL/GenBank/DDBJ whole genome shotgun (WGS) entry which is preliminary data.</text>
</comment>